<evidence type="ECO:0000313" key="2">
    <source>
        <dbReference type="EMBL" id="ODP29517.1"/>
    </source>
</evidence>
<organism evidence="2 3">
    <name type="scientific">Paenibacillus nuruki</name>
    <dbReference type="NCBI Taxonomy" id="1886670"/>
    <lineage>
        <taxon>Bacteria</taxon>
        <taxon>Bacillati</taxon>
        <taxon>Bacillota</taxon>
        <taxon>Bacilli</taxon>
        <taxon>Bacillales</taxon>
        <taxon>Paenibacillaceae</taxon>
        <taxon>Paenibacillus</taxon>
    </lineage>
</organism>
<protein>
    <submittedName>
        <fullName evidence="2">Uncharacterized protein</fullName>
    </submittedName>
</protein>
<dbReference type="RefSeq" id="WP_069326452.1">
    <property type="nucleotide sequence ID" value="NZ_MDER01000030.1"/>
</dbReference>
<name>A0A1E3L6R2_9BACL</name>
<dbReference type="EMBL" id="MDER01000030">
    <property type="protein sequence ID" value="ODP29517.1"/>
    <property type="molecule type" value="Genomic_DNA"/>
</dbReference>
<feature type="transmembrane region" description="Helical" evidence="1">
    <location>
        <begin position="39"/>
        <end position="56"/>
    </location>
</feature>
<evidence type="ECO:0000256" key="1">
    <source>
        <dbReference type="SAM" id="Phobius"/>
    </source>
</evidence>
<keyword evidence="3" id="KW-1185">Reference proteome</keyword>
<reference evidence="2 3" key="1">
    <citation type="submission" date="2016-08" db="EMBL/GenBank/DDBJ databases">
        <title>Genome sequencing of Paenibacillus sp. TI45-13ar, isolated from Korean traditional nuruk.</title>
        <authorList>
            <person name="Kim S.-J."/>
        </authorList>
    </citation>
    <scope>NUCLEOTIDE SEQUENCE [LARGE SCALE GENOMIC DNA]</scope>
    <source>
        <strain evidence="2 3">TI45-13ar</strain>
    </source>
</reference>
<proteinExistence type="predicted"/>
<dbReference type="STRING" id="1886670.PTI45_01000"/>
<keyword evidence="1" id="KW-0812">Transmembrane</keyword>
<dbReference type="AlphaFoldDB" id="A0A1E3L6R2"/>
<sequence>MKTKWYLRPMVIIVLSIVVPPIGYINIFLNKKNIHATEWVGYLAISTIFTALWMTKFLPHEIRIPAILVVVLLGTYLLSKK</sequence>
<accession>A0A1E3L6R2</accession>
<feature type="transmembrane region" description="Helical" evidence="1">
    <location>
        <begin position="6"/>
        <end position="27"/>
    </location>
</feature>
<comment type="caution">
    <text evidence="2">The sequence shown here is derived from an EMBL/GenBank/DDBJ whole genome shotgun (WGS) entry which is preliminary data.</text>
</comment>
<feature type="transmembrane region" description="Helical" evidence="1">
    <location>
        <begin position="62"/>
        <end position="79"/>
    </location>
</feature>
<gene>
    <name evidence="2" type="ORF">PTI45_01000</name>
</gene>
<keyword evidence="1" id="KW-1133">Transmembrane helix</keyword>
<evidence type="ECO:0000313" key="3">
    <source>
        <dbReference type="Proteomes" id="UP000094578"/>
    </source>
</evidence>
<dbReference type="Proteomes" id="UP000094578">
    <property type="component" value="Unassembled WGS sequence"/>
</dbReference>
<keyword evidence="1" id="KW-0472">Membrane</keyword>